<evidence type="ECO:0000256" key="2">
    <source>
        <dbReference type="SAM" id="SignalP"/>
    </source>
</evidence>
<dbReference type="InterPro" id="IPR056303">
    <property type="entry name" value="AMIN-like"/>
</dbReference>
<keyword evidence="5" id="KW-1185">Reference proteome</keyword>
<keyword evidence="2" id="KW-0732">Signal</keyword>
<evidence type="ECO:0000313" key="5">
    <source>
        <dbReference type="Proteomes" id="UP000274907"/>
    </source>
</evidence>
<accession>A0A3S0A022</accession>
<evidence type="ECO:0000256" key="1">
    <source>
        <dbReference type="SAM" id="MobiDB-lite"/>
    </source>
</evidence>
<name>A0A3S0A022_9CORY</name>
<evidence type="ECO:0000259" key="3">
    <source>
        <dbReference type="Pfam" id="PF24837"/>
    </source>
</evidence>
<feature type="domain" description="AMIN-like" evidence="3">
    <location>
        <begin position="76"/>
        <end position="197"/>
    </location>
</feature>
<reference evidence="4 5" key="1">
    <citation type="submission" date="2018-12" db="EMBL/GenBank/DDBJ databases">
        <title>YIM 101343 draft genome.</title>
        <authorList>
            <person name="Chen X."/>
        </authorList>
    </citation>
    <scope>NUCLEOTIDE SEQUENCE [LARGE SCALE GENOMIC DNA]</scope>
    <source>
        <strain evidence="4 5">YIM 101343</strain>
    </source>
</reference>
<dbReference type="PROSITE" id="PS51257">
    <property type="entry name" value="PROKAR_LIPOPROTEIN"/>
    <property type="match status" value="1"/>
</dbReference>
<proteinExistence type="predicted"/>
<dbReference type="RefSeq" id="WP_126120514.1">
    <property type="nucleotide sequence ID" value="NZ_RXHJ01000006.1"/>
</dbReference>
<gene>
    <name evidence="4" type="ORF">EAH68_06505</name>
</gene>
<feature type="region of interest" description="Disordered" evidence="1">
    <location>
        <begin position="358"/>
        <end position="382"/>
    </location>
</feature>
<feature type="region of interest" description="Disordered" evidence="1">
    <location>
        <begin position="28"/>
        <end position="51"/>
    </location>
</feature>
<sequence length="508" mass="54172">MRNHTRSHTAHPLLAALFAASLALSACTDGGSSPAPTGNGPEPPGTTATMTAAANHLGSPDLSEKRQDSSVGEQVEITNVRLGRHATFDRVVLDLRGEGIPGWIARFNTNPVQDGSGFPVEYEGETSLELAVTGLTMPGEDYRPIDTVPGAGGVVTEVIPGGWFEGMSYVVIGLPGERPYSIQLLENPPRLVVDILHQPETPTPTSTPPATSHLGSPDLSEKRQDSSVGAQVDITNARVGRHADFDRVVLDLRGEGTPGWITRFNANPVQDGSGFPVEYEGETSLELAVTGLAMPGEDYRPIGTVPGAGGVVTEVIPGGWFEGMGHVVIGLTGERPYSVQLLENPPRLVVDILHRPDAPTTRHLGNPDRNDKSADSGPPHRRAVTDVRIGTHEGFDRVVFDTVGEGRVGWYTSYTTDPITPEFGEPVDFEGAVALDVNLTGVYLPSEIGEDYPPIGTVAGTGGVVVEVVDSLTFHQQSQFIIGLPEELPYSVQILENPQRVVIDILHE</sequence>
<feature type="domain" description="AMIN-like" evidence="3">
    <location>
        <begin position="234"/>
        <end position="354"/>
    </location>
</feature>
<dbReference type="OrthoDB" id="3393679at2"/>
<feature type="domain" description="AMIN-like" evidence="3">
    <location>
        <begin position="383"/>
        <end position="507"/>
    </location>
</feature>
<organism evidence="4 5">
    <name type="scientific">Corynebacterium hylobatis</name>
    <dbReference type="NCBI Taxonomy" id="1859290"/>
    <lineage>
        <taxon>Bacteria</taxon>
        <taxon>Bacillati</taxon>
        <taxon>Actinomycetota</taxon>
        <taxon>Actinomycetes</taxon>
        <taxon>Mycobacteriales</taxon>
        <taxon>Corynebacteriaceae</taxon>
        <taxon>Corynebacterium</taxon>
    </lineage>
</organism>
<dbReference type="AlphaFoldDB" id="A0A3S0A022"/>
<protein>
    <recommendedName>
        <fullName evidence="3">AMIN-like domain-containing protein</fullName>
    </recommendedName>
</protein>
<dbReference type="EMBL" id="RXHJ01000006">
    <property type="protein sequence ID" value="RSZ63881.1"/>
    <property type="molecule type" value="Genomic_DNA"/>
</dbReference>
<feature type="region of interest" description="Disordered" evidence="1">
    <location>
        <begin position="198"/>
        <end position="228"/>
    </location>
</feature>
<dbReference type="Gene3D" id="2.60.40.3500">
    <property type="match status" value="2"/>
</dbReference>
<dbReference type="Pfam" id="PF24837">
    <property type="entry name" value="AMIN-like"/>
    <property type="match status" value="3"/>
</dbReference>
<evidence type="ECO:0000313" key="4">
    <source>
        <dbReference type="EMBL" id="RSZ63881.1"/>
    </source>
</evidence>
<feature type="compositionally biased region" description="Low complexity" evidence="1">
    <location>
        <begin position="34"/>
        <end position="51"/>
    </location>
</feature>
<feature type="compositionally biased region" description="Basic and acidic residues" evidence="1">
    <location>
        <begin position="365"/>
        <end position="374"/>
    </location>
</feature>
<feature type="signal peptide" evidence="2">
    <location>
        <begin position="1"/>
        <end position="25"/>
    </location>
</feature>
<comment type="caution">
    <text evidence="4">The sequence shown here is derived from an EMBL/GenBank/DDBJ whole genome shotgun (WGS) entry which is preliminary data.</text>
</comment>
<feature type="chain" id="PRO_5039627135" description="AMIN-like domain-containing protein" evidence="2">
    <location>
        <begin position="26"/>
        <end position="508"/>
    </location>
</feature>
<dbReference type="Proteomes" id="UP000274907">
    <property type="component" value="Unassembled WGS sequence"/>
</dbReference>